<keyword evidence="1" id="KW-0472">Membrane</keyword>
<gene>
    <name evidence="3" type="ORF">PGLA_18990</name>
</gene>
<feature type="transmembrane region" description="Helical" evidence="1">
    <location>
        <begin position="30"/>
        <end position="50"/>
    </location>
</feature>
<dbReference type="RefSeq" id="WP_068535903.1">
    <property type="nucleotide sequence ID" value="NZ_LVJH01000043.1"/>
</dbReference>
<dbReference type="PANTHER" id="PTHR34351">
    <property type="entry name" value="SLR1927 PROTEIN-RELATED"/>
    <property type="match status" value="1"/>
</dbReference>
<evidence type="ECO:0000313" key="3">
    <source>
        <dbReference type="EMBL" id="OAB39492.1"/>
    </source>
</evidence>
<dbReference type="InterPro" id="IPR002881">
    <property type="entry name" value="DUF58"/>
</dbReference>
<evidence type="ECO:0000256" key="1">
    <source>
        <dbReference type="SAM" id="Phobius"/>
    </source>
</evidence>
<organism evidence="3 4">
    <name type="scientific">Paenibacillus glacialis</name>
    <dbReference type="NCBI Taxonomy" id="494026"/>
    <lineage>
        <taxon>Bacteria</taxon>
        <taxon>Bacillati</taxon>
        <taxon>Bacillota</taxon>
        <taxon>Bacilli</taxon>
        <taxon>Bacillales</taxon>
        <taxon>Paenibacillaceae</taxon>
        <taxon>Paenibacillus</taxon>
    </lineage>
</organism>
<keyword evidence="1" id="KW-1133">Transmembrane helix</keyword>
<keyword evidence="1" id="KW-0812">Transmembrane</keyword>
<dbReference type="AlphaFoldDB" id="A0A168IN50"/>
<feature type="domain" description="DUF58" evidence="2">
    <location>
        <begin position="193"/>
        <end position="294"/>
    </location>
</feature>
<feature type="transmembrane region" description="Helical" evidence="1">
    <location>
        <begin position="7"/>
        <end position="24"/>
    </location>
</feature>
<evidence type="ECO:0000313" key="4">
    <source>
        <dbReference type="Proteomes" id="UP000076967"/>
    </source>
</evidence>
<reference evidence="3 4" key="1">
    <citation type="submission" date="2016-03" db="EMBL/GenBank/DDBJ databases">
        <title>Draft genome sequence of Paenibacillus glacialis DSM 22343.</title>
        <authorList>
            <person name="Shin S.-K."/>
            <person name="Yi H."/>
        </authorList>
    </citation>
    <scope>NUCLEOTIDE SEQUENCE [LARGE SCALE GENOMIC DNA]</scope>
    <source>
        <strain evidence="3 4">DSM 22343</strain>
    </source>
</reference>
<protein>
    <recommendedName>
        <fullName evidence="2">DUF58 domain-containing protein</fullName>
    </recommendedName>
</protein>
<dbReference type="EMBL" id="LVJH01000043">
    <property type="protein sequence ID" value="OAB39492.1"/>
    <property type="molecule type" value="Genomic_DNA"/>
</dbReference>
<comment type="caution">
    <text evidence="3">The sequence shown here is derived from an EMBL/GenBank/DDBJ whole genome shotgun (WGS) entry which is preliminary data.</text>
</comment>
<keyword evidence="4" id="KW-1185">Reference proteome</keyword>
<dbReference type="Proteomes" id="UP000076967">
    <property type="component" value="Unassembled WGS sequence"/>
</dbReference>
<name>A0A168IN50_9BACL</name>
<dbReference type="PANTHER" id="PTHR34351:SF2">
    <property type="entry name" value="DUF58 DOMAIN-CONTAINING PROTEIN"/>
    <property type="match status" value="1"/>
</dbReference>
<dbReference type="STRING" id="494026.PGLA_18990"/>
<sequence length="433" mass="48740">MRARIREWLIAAAWLGALISLYMWNGGTSVWFLMMLTAIFMLGGLALQWFGAHHIEIKRTANPLQLTAGKEVEVEVYIEFRSVLPLPWMSITDYFTEGSYNKLWFPGWRRSYTYKYYLQNLPRGITTYQVCHVEWGGLFHCFKNSYLLPCEEDIIVLPIPATISLEHGWTSQDVREGEQVEQQQRPTGIWGLEVRDYYAGDPLSRVHWKSSARRGRLQTRLLEELEDHELCIILDHNPQSYTIIDSEVGSLKNATRELFEGAVSAAAGLLQNALDEGVHVELMSGEGDLKTPIGSPSPLTTLAIIEPNGTKRISEVMEDMDQLLPGTRVAVITGGLHGELTKAVASLQRKGLMVDIYSVFSSSSLSNKSNKNGEDVELRTRQDAIANSLQSIGARLFRLNIDSSSAKRAIDSVSGKEVKSYDGSYTERRNRYV</sequence>
<evidence type="ECO:0000259" key="2">
    <source>
        <dbReference type="Pfam" id="PF01882"/>
    </source>
</evidence>
<accession>A0A168IN50</accession>
<dbReference type="Pfam" id="PF01882">
    <property type="entry name" value="DUF58"/>
    <property type="match status" value="1"/>
</dbReference>
<proteinExistence type="predicted"/>
<dbReference type="OrthoDB" id="140416at2"/>